<dbReference type="Pfam" id="PF07714">
    <property type="entry name" value="PK_Tyr_Ser-Thr"/>
    <property type="match status" value="1"/>
</dbReference>
<dbReference type="Gene3D" id="1.10.510.10">
    <property type="entry name" value="Transferase(Phosphotransferase) domain 1"/>
    <property type="match status" value="2"/>
</dbReference>
<dbReference type="Pfam" id="PF00069">
    <property type="entry name" value="Pkinase"/>
    <property type="match status" value="1"/>
</dbReference>
<feature type="region of interest" description="Disordered" evidence="1">
    <location>
        <begin position="119"/>
        <end position="138"/>
    </location>
</feature>
<dbReference type="EMBL" id="JAPEUY010000017">
    <property type="protein sequence ID" value="KAJ4364679.1"/>
    <property type="molecule type" value="Genomic_DNA"/>
</dbReference>
<accession>A0A9W9CI10</accession>
<name>A0A9W9CI10_9PLEO</name>
<evidence type="ECO:0000313" key="4">
    <source>
        <dbReference type="Proteomes" id="UP001140560"/>
    </source>
</evidence>
<dbReference type="CDD" id="cd00180">
    <property type="entry name" value="PKc"/>
    <property type="match status" value="1"/>
</dbReference>
<dbReference type="GO" id="GO:0005524">
    <property type="term" value="F:ATP binding"/>
    <property type="evidence" value="ECO:0007669"/>
    <property type="project" value="InterPro"/>
</dbReference>
<dbReference type="AlphaFoldDB" id="A0A9W9CI10"/>
<dbReference type="SUPFAM" id="SSF56112">
    <property type="entry name" value="Protein kinase-like (PK-like)"/>
    <property type="match status" value="1"/>
</dbReference>
<comment type="caution">
    <text evidence="3">The sequence shown here is derived from an EMBL/GenBank/DDBJ whole genome shotgun (WGS) entry which is preliminary data.</text>
</comment>
<dbReference type="GO" id="GO:0004672">
    <property type="term" value="F:protein kinase activity"/>
    <property type="evidence" value="ECO:0007669"/>
    <property type="project" value="InterPro"/>
</dbReference>
<dbReference type="InterPro" id="IPR001245">
    <property type="entry name" value="Ser-Thr/Tyr_kinase_cat_dom"/>
</dbReference>
<sequence>MAPGPVNRSIRSRPHLATISVASLADQIPKLFEISTFDVPPRDYLPVPRIESLITEDAIELELRRDPVFSRYKESERKALVDWIFTKARKVFTIILQCDPPPLLESMFQFQEAEFNDDSLPIKNPKPNSAATPPPPRPAGFSDTLWSDFKHYKFYKEQWTCLAPIFRPDRYSYDEPLQCIFPFTVDGAIPRVGAFSSVYRVSIHKDHQSNPKLREVAIKEIKVTRGNDKTGTDDAWDLEARALANINKLDHKHITKCVAAMRRGDSRYFMFPWADGDSLRDYWDSKPQQIPSGELISQTLCQLRGLADALDSLHNCNSGHSDLEDSTFSDQEEDLKLPEVHIYDENDESTDQTVTVNKKSIRHGDLKPENILRFMDGETGLGTLKIADMGLAKQHIVETVNRTHLTSTRYGTIRYEAPEAVTAIRGGRSRLYDVWSMGCITLEFIIWILYGNDQLNNFYNQVKGDAKQICQYFEIPATGEPKRAEIHRVVLQWINHIQNVDPECSQESAIHDLLKIVKEKLLVVPLPPNRESSMTGGRVLEPPGIDESVTRYRATADEFRDALDEIISKTTNPSYLFSGKPRRDIKLPLSRSSMLGLGAGDPIPVLSILRSPELETPSQIQLGFPELPTPGTDPFFTLLRLWLEDCNTKDPHNVKHKDCHATGAETLPTRLIDVGSLEAPVLRLVETRKDEVSGKEYIALSHPWGDTTKYEPFRTLPEDVETFKSAIPYHKLPATFKDAVTCTRALKTRYLWIDSICIIQGPNGDFNEESKRMEDVFSGAHCVLAASRASDQHTGFLGSREQFKREYITIQRGNEKPFYICQPIDKFSQDVIDGSLNKRGWVLQERALARRTIYFTENQTYFECGDGVRCETLAKMHNNMADFLGDPQFPAKAMLANRAFKIAYFQGLYKQYSRLHFTRYEDRPIAIAGLEKRLQKAFGTIGGYGIFDDGDRPNGGLFHRSLLWQRGEEKGDSETLTPIDFPPDRNIRVPSWSWMAYKGGIDYTDPPFESADWETKELVPPWTRGGGPANRDTESAPLEGEVAILATVRNFTVAGRQPGDVELTYDTDRTRASDGQRAQCVIVAKGKEGRTDGEKRCYVLLVTPTQAVTGRRGERVYERVGAGYMLGKYITMGGTVGFAAKIV</sequence>
<dbReference type="PANTHER" id="PTHR33112">
    <property type="entry name" value="DOMAIN PROTEIN, PUTATIVE-RELATED"/>
    <property type="match status" value="1"/>
</dbReference>
<reference evidence="3" key="1">
    <citation type="submission" date="2022-10" db="EMBL/GenBank/DDBJ databases">
        <title>Tapping the CABI collections for fungal endophytes: first genome assemblies for Collariella, Neodidymelliopsis, Ascochyta clinopodiicola, Didymella pomorum, Didymosphaeria variabile, Neocosmospora piperis and Neocucurbitaria cava.</title>
        <authorList>
            <person name="Hill R."/>
        </authorList>
    </citation>
    <scope>NUCLEOTIDE SEQUENCE</scope>
    <source>
        <strain evidence="3">IMI 356814</strain>
    </source>
</reference>
<proteinExistence type="predicted"/>
<evidence type="ECO:0000256" key="1">
    <source>
        <dbReference type="SAM" id="MobiDB-lite"/>
    </source>
</evidence>
<keyword evidence="4" id="KW-1185">Reference proteome</keyword>
<dbReference type="InterPro" id="IPR011009">
    <property type="entry name" value="Kinase-like_dom_sf"/>
</dbReference>
<dbReference type="PANTHER" id="PTHR33112:SF10">
    <property type="entry name" value="TOL"/>
    <property type="match status" value="1"/>
</dbReference>
<dbReference type="Proteomes" id="UP001140560">
    <property type="component" value="Unassembled WGS sequence"/>
</dbReference>
<evidence type="ECO:0000259" key="2">
    <source>
        <dbReference type="PROSITE" id="PS50011"/>
    </source>
</evidence>
<dbReference type="PROSITE" id="PS50011">
    <property type="entry name" value="PROTEIN_KINASE_DOM"/>
    <property type="match status" value="1"/>
</dbReference>
<protein>
    <recommendedName>
        <fullName evidence="2">Protein kinase domain-containing protein</fullName>
    </recommendedName>
</protein>
<gene>
    <name evidence="3" type="ORF">N0V83_009276</name>
</gene>
<evidence type="ECO:0000313" key="3">
    <source>
        <dbReference type="EMBL" id="KAJ4364679.1"/>
    </source>
</evidence>
<feature type="domain" description="Protein kinase" evidence="2">
    <location>
        <begin position="184"/>
        <end position="514"/>
    </location>
</feature>
<dbReference type="Pfam" id="PF06985">
    <property type="entry name" value="HET"/>
    <property type="match status" value="1"/>
</dbReference>
<dbReference type="OrthoDB" id="4062651at2759"/>
<dbReference type="InterPro" id="IPR000719">
    <property type="entry name" value="Prot_kinase_dom"/>
</dbReference>
<organism evidence="3 4">
    <name type="scientific">Neocucurbitaria cava</name>
    <dbReference type="NCBI Taxonomy" id="798079"/>
    <lineage>
        <taxon>Eukaryota</taxon>
        <taxon>Fungi</taxon>
        <taxon>Dikarya</taxon>
        <taxon>Ascomycota</taxon>
        <taxon>Pezizomycotina</taxon>
        <taxon>Dothideomycetes</taxon>
        <taxon>Pleosporomycetidae</taxon>
        <taxon>Pleosporales</taxon>
        <taxon>Pleosporineae</taxon>
        <taxon>Cucurbitariaceae</taxon>
        <taxon>Neocucurbitaria</taxon>
    </lineage>
</organism>
<dbReference type="InterPro" id="IPR010730">
    <property type="entry name" value="HET"/>
</dbReference>
<dbReference type="SMART" id="SM00220">
    <property type="entry name" value="S_TKc"/>
    <property type="match status" value="1"/>
</dbReference>